<gene>
    <name evidence="1" type="ORF">AK812_SmicGene33444</name>
</gene>
<sequence>MVMRAAVVLCEAQSVGRTAGGWREDKGSVDLQIIEARLAVKAARWFLDSVDFRIGNARIVHFLSSEGLGTFGRQLTGTEAPDSAARQLQAITAVKDNRP</sequence>
<evidence type="ECO:0000313" key="1">
    <source>
        <dbReference type="EMBL" id="OLP85554.1"/>
    </source>
</evidence>
<comment type="caution">
    <text evidence="1">The sequence shown here is derived from an EMBL/GenBank/DDBJ whole genome shotgun (WGS) entry which is preliminary data.</text>
</comment>
<dbReference type="Proteomes" id="UP000186817">
    <property type="component" value="Unassembled WGS sequence"/>
</dbReference>
<evidence type="ECO:0000313" key="2">
    <source>
        <dbReference type="Proteomes" id="UP000186817"/>
    </source>
</evidence>
<dbReference type="EMBL" id="LSRX01000970">
    <property type="protein sequence ID" value="OLP85554.1"/>
    <property type="molecule type" value="Genomic_DNA"/>
</dbReference>
<name>A0A1Q9CRJ9_SYMMI</name>
<accession>A0A1Q9CRJ9</accession>
<keyword evidence="2" id="KW-1185">Reference proteome</keyword>
<protein>
    <submittedName>
        <fullName evidence="1">Uncharacterized protein</fullName>
    </submittedName>
</protein>
<organism evidence="1 2">
    <name type="scientific">Symbiodinium microadriaticum</name>
    <name type="common">Dinoflagellate</name>
    <name type="synonym">Zooxanthella microadriatica</name>
    <dbReference type="NCBI Taxonomy" id="2951"/>
    <lineage>
        <taxon>Eukaryota</taxon>
        <taxon>Sar</taxon>
        <taxon>Alveolata</taxon>
        <taxon>Dinophyceae</taxon>
        <taxon>Suessiales</taxon>
        <taxon>Symbiodiniaceae</taxon>
        <taxon>Symbiodinium</taxon>
    </lineage>
</organism>
<reference evidence="1 2" key="1">
    <citation type="submission" date="2016-02" db="EMBL/GenBank/DDBJ databases">
        <title>Genome analysis of coral dinoflagellate symbionts highlights evolutionary adaptations to a symbiotic lifestyle.</title>
        <authorList>
            <person name="Aranda M."/>
            <person name="Li Y."/>
            <person name="Liew Y.J."/>
            <person name="Baumgarten S."/>
            <person name="Simakov O."/>
            <person name="Wilson M."/>
            <person name="Piel J."/>
            <person name="Ashoor H."/>
            <person name="Bougouffa S."/>
            <person name="Bajic V.B."/>
            <person name="Ryu T."/>
            <person name="Ravasi T."/>
            <person name="Bayer T."/>
            <person name="Micklem G."/>
            <person name="Kim H."/>
            <person name="Bhak J."/>
            <person name="Lajeunesse T.C."/>
            <person name="Voolstra C.R."/>
        </authorList>
    </citation>
    <scope>NUCLEOTIDE SEQUENCE [LARGE SCALE GENOMIC DNA]</scope>
    <source>
        <strain evidence="1 2">CCMP2467</strain>
    </source>
</reference>
<proteinExistence type="predicted"/>
<dbReference type="AlphaFoldDB" id="A0A1Q9CRJ9"/>